<dbReference type="AlphaFoldDB" id="A0A821A621"/>
<proteinExistence type="predicted"/>
<dbReference type="Proteomes" id="UP000663838">
    <property type="component" value="Unassembled WGS sequence"/>
</dbReference>
<name>A0A821A621_9BILA</name>
<evidence type="ECO:0000313" key="2">
    <source>
        <dbReference type="Proteomes" id="UP000663838"/>
    </source>
</evidence>
<dbReference type="EMBL" id="CAJOBS010000416">
    <property type="protein sequence ID" value="CAF4572255.1"/>
    <property type="molecule type" value="Genomic_DNA"/>
</dbReference>
<accession>A0A821A621</accession>
<comment type="caution">
    <text evidence="1">The sequence shown here is derived from an EMBL/GenBank/DDBJ whole genome shotgun (WGS) entry which is preliminary data.</text>
</comment>
<evidence type="ECO:0000313" key="1">
    <source>
        <dbReference type="EMBL" id="CAF4572255.1"/>
    </source>
</evidence>
<gene>
    <name evidence="1" type="ORF">TOA249_LOCUS8691</name>
</gene>
<protein>
    <submittedName>
        <fullName evidence="1">Uncharacterized protein</fullName>
    </submittedName>
</protein>
<reference evidence="1" key="1">
    <citation type="submission" date="2021-02" db="EMBL/GenBank/DDBJ databases">
        <authorList>
            <person name="Nowell W R."/>
        </authorList>
    </citation>
    <scope>NUCLEOTIDE SEQUENCE</scope>
</reference>
<sequence>FHFTLKILVLFGIENRKQFLIQNQPEETN</sequence>
<feature type="non-terminal residue" evidence="1">
    <location>
        <position position="1"/>
    </location>
</feature>
<organism evidence="1 2">
    <name type="scientific">Rotaria socialis</name>
    <dbReference type="NCBI Taxonomy" id="392032"/>
    <lineage>
        <taxon>Eukaryota</taxon>
        <taxon>Metazoa</taxon>
        <taxon>Spiralia</taxon>
        <taxon>Gnathifera</taxon>
        <taxon>Rotifera</taxon>
        <taxon>Eurotatoria</taxon>
        <taxon>Bdelloidea</taxon>
        <taxon>Philodinida</taxon>
        <taxon>Philodinidae</taxon>
        <taxon>Rotaria</taxon>
    </lineage>
</organism>